<dbReference type="AlphaFoldDB" id="A0A517QJ66"/>
<accession>A0A517QJ66</accession>
<evidence type="ECO:0000313" key="3">
    <source>
        <dbReference type="Proteomes" id="UP000315724"/>
    </source>
</evidence>
<name>A0A517QJ66_9PLAN</name>
<feature type="transmembrane region" description="Helical" evidence="1">
    <location>
        <begin position="49"/>
        <end position="68"/>
    </location>
</feature>
<dbReference type="KEGG" id="tpol:Mal48_08930"/>
<keyword evidence="3" id="KW-1185">Reference proteome</keyword>
<protein>
    <submittedName>
        <fullName evidence="2">Uncharacterized protein</fullName>
    </submittedName>
</protein>
<keyword evidence="1" id="KW-0812">Transmembrane</keyword>
<feature type="transmembrane region" description="Helical" evidence="1">
    <location>
        <begin position="88"/>
        <end position="114"/>
    </location>
</feature>
<keyword evidence="1" id="KW-1133">Transmembrane helix</keyword>
<proteinExistence type="predicted"/>
<dbReference type="OrthoDB" id="277696at2"/>
<feature type="transmembrane region" description="Helical" evidence="1">
    <location>
        <begin position="12"/>
        <end position="29"/>
    </location>
</feature>
<feature type="transmembrane region" description="Helical" evidence="1">
    <location>
        <begin position="126"/>
        <end position="144"/>
    </location>
</feature>
<organism evidence="2 3">
    <name type="scientific">Thalassoglobus polymorphus</name>
    <dbReference type="NCBI Taxonomy" id="2527994"/>
    <lineage>
        <taxon>Bacteria</taxon>
        <taxon>Pseudomonadati</taxon>
        <taxon>Planctomycetota</taxon>
        <taxon>Planctomycetia</taxon>
        <taxon>Planctomycetales</taxon>
        <taxon>Planctomycetaceae</taxon>
        <taxon>Thalassoglobus</taxon>
    </lineage>
</organism>
<feature type="transmembrane region" description="Helical" evidence="1">
    <location>
        <begin position="150"/>
        <end position="169"/>
    </location>
</feature>
<dbReference type="RefSeq" id="WP_145196398.1">
    <property type="nucleotide sequence ID" value="NZ_CP036267.1"/>
</dbReference>
<sequence length="182" mass="20734">MILGFELNEEIVLWTARFALVLYLLRGWFDFRGWRAGEPQDSAKVARRLWTVGCCCFLAHVLSAFTLVHNLSHAAAYEHTALRTAAVIGIHWGGGIYVNHAFTVFWVADVVLWWVKGPAWAYRSRLYYWGVQGLFAFMFLNATIIFGPPYWGKITIVLAGTFAVLSVVAEWRQKSMSKNDNI</sequence>
<gene>
    <name evidence="2" type="ORF">Mal48_08930</name>
</gene>
<evidence type="ECO:0000313" key="2">
    <source>
        <dbReference type="EMBL" id="QDT31658.1"/>
    </source>
</evidence>
<reference evidence="2 3" key="1">
    <citation type="submission" date="2019-02" db="EMBL/GenBank/DDBJ databases">
        <title>Deep-cultivation of Planctomycetes and their phenomic and genomic characterization uncovers novel biology.</title>
        <authorList>
            <person name="Wiegand S."/>
            <person name="Jogler M."/>
            <person name="Boedeker C."/>
            <person name="Pinto D."/>
            <person name="Vollmers J."/>
            <person name="Rivas-Marin E."/>
            <person name="Kohn T."/>
            <person name="Peeters S.H."/>
            <person name="Heuer A."/>
            <person name="Rast P."/>
            <person name="Oberbeckmann S."/>
            <person name="Bunk B."/>
            <person name="Jeske O."/>
            <person name="Meyerdierks A."/>
            <person name="Storesund J.E."/>
            <person name="Kallscheuer N."/>
            <person name="Luecker S."/>
            <person name="Lage O.M."/>
            <person name="Pohl T."/>
            <person name="Merkel B.J."/>
            <person name="Hornburger P."/>
            <person name="Mueller R.-W."/>
            <person name="Bruemmer F."/>
            <person name="Labrenz M."/>
            <person name="Spormann A.M."/>
            <person name="Op den Camp H."/>
            <person name="Overmann J."/>
            <person name="Amann R."/>
            <person name="Jetten M.S.M."/>
            <person name="Mascher T."/>
            <person name="Medema M.H."/>
            <person name="Devos D.P."/>
            <person name="Kaster A.-K."/>
            <person name="Ovreas L."/>
            <person name="Rohde M."/>
            <person name="Galperin M.Y."/>
            <person name="Jogler C."/>
        </authorList>
    </citation>
    <scope>NUCLEOTIDE SEQUENCE [LARGE SCALE GENOMIC DNA]</scope>
    <source>
        <strain evidence="2 3">Mal48</strain>
    </source>
</reference>
<keyword evidence="1" id="KW-0472">Membrane</keyword>
<evidence type="ECO:0000256" key="1">
    <source>
        <dbReference type="SAM" id="Phobius"/>
    </source>
</evidence>
<dbReference type="Proteomes" id="UP000315724">
    <property type="component" value="Chromosome"/>
</dbReference>
<dbReference type="EMBL" id="CP036267">
    <property type="protein sequence ID" value="QDT31658.1"/>
    <property type="molecule type" value="Genomic_DNA"/>
</dbReference>